<feature type="transmembrane region" description="Helical" evidence="1">
    <location>
        <begin position="140"/>
        <end position="160"/>
    </location>
</feature>
<feature type="transmembrane region" description="Helical" evidence="1">
    <location>
        <begin position="237"/>
        <end position="263"/>
    </location>
</feature>
<sequence>MTYLVQPVVLCLRYWPQLAACYLLGFLGRHGVIELAAWAGHDNKLWASLIMPLAGMARLGSYVAMFLVLRSGIPVLAAQPRRSSRQIDVFATIIVPFFAIYLAWQMFREDWLAFEARRLDYRIGEAMMTPGLTEIHPESLPVSTATWLVIAAALMSRYLLTWFKDKLPDWFIGVRIYVDALWVFLVLTLSVNQGLTILLNPAGWLAQRRIVVWFNNTREAAFSHFQLFETVWDASMWALRTVLGGAAVPLIWLAVAGIVYGVSATADWRSTVRDVAGKRVQTRWQRVPGKLRTEVGDYTETQLGKFKPIADSAKLLLHAGLLALSLYVLAYLALAWLDMSGSFYRPQLGSGYLYRGMASLIGPHPFLFWNGAINTLALISQLIIEPLRICLIATMLAYCVQRAPTVAAAPESPRPAP</sequence>
<dbReference type="Proteomes" id="UP000570517">
    <property type="component" value="Unassembled WGS sequence"/>
</dbReference>
<comment type="caution">
    <text evidence="2">The sequence shown here is derived from an EMBL/GenBank/DDBJ whole genome shotgun (WGS) entry which is preliminary data.</text>
</comment>
<organism evidence="2 3">
    <name type="scientific">Mycolicibacterium hippocampi</name>
    <dbReference type="NCBI Taxonomy" id="659824"/>
    <lineage>
        <taxon>Bacteria</taxon>
        <taxon>Bacillati</taxon>
        <taxon>Actinomycetota</taxon>
        <taxon>Actinomycetes</taxon>
        <taxon>Mycobacteriales</taxon>
        <taxon>Mycobacteriaceae</taxon>
        <taxon>Mycolicibacterium</taxon>
    </lineage>
</organism>
<evidence type="ECO:0000313" key="3">
    <source>
        <dbReference type="Proteomes" id="UP000570517"/>
    </source>
</evidence>
<proteinExistence type="predicted"/>
<accession>A0A850PKD9</accession>
<keyword evidence="3" id="KW-1185">Reference proteome</keyword>
<feature type="transmembrane region" description="Helical" evidence="1">
    <location>
        <begin position="315"/>
        <end position="337"/>
    </location>
</feature>
<keyword evidence="1" id="KW-1133">Transmembrane helix</keyword>
<dbReference type="RefSeq" id="WP_178359306.1">
    <property type="nucleotide sequence ID" value="NZ_JABFYL010000027.1"/>
</dbReference>
<evidence type="ECO:0000313" key="2">
    <source>
        <dbReference type="EMBL" id="NVN50988.1"/>
    </source>
</evidence>
<evidence type="ECO:0000256" key="1">
    <source>
        <dbReference type="SAM" id="Phobius"/>
    </source>
</evidence>
<reference evidence="2 3" key="1">
    <citation type="submission" date="2020-05" db="EMBL/GenBank/DDBJ databases">
        <title>Draft genome sequence of Mycobacterium hippocampi DL, isolated from European seabass, Dicentrarchus labrax, reared in fish farms.</title>
        <authorList>
            <person name="Stathopoulou P."/>
            <person name="Asimakis E."/>
            <person name="Tzokas K."/>
            <person name="Batargias C."/>
            <person name="Tsiamis G."/>
        </authorList>
    </citation>
    <scope>NUCLEOTIDE SEQUENCE [LARGE SCALE GENOMIC DNA]</scope>
    <source>
        <strain evidence="2 3">DL</strain>
    </source>
</reference>
<keyword evidence="1" id="KW-0472">Membrane</keyword>
<gene>
    <name evidence="2" type="ORF">HLY00_6039</name>
</gene>
<name>A0A850PKD9_9MYCO</name>
<feature type="transmembrane region" description="Helical" evidence="1">
    <location>
        <begin position="45"/>
        <end position="69"/>
    </location>
</feature>
<feature type="transmembrane region" description="Helical" evidence="1">
    <location>
        <begin position="89"/>
        <end position="107"/>
    </location>
</feature>
<protein>
    <submittedName>
        <fullName evidence="2">Putative membrane protein</fullName>
    </submittedName>
</protein>
<keyword evidence="1" id="KW-0812">Transmembrane</keyword>
<dbReference type="AlphaFoldDB" id="A0A850PKD9"/>
<feature type="transmembrane region" description="Helical" evidence="1">
    <location>
        <begin position="357"/>
        <end position="379"/>
    </location>
</feature>
<dbReference type="EMBL" id="JABFYL010000027">
    <property type="protein sequence ID" value="NVN50988.1"/>
    <property type="molecule type" value="Genomic_DNA"/>
</dbReference>